<dbReference type="AlphaFoldDB" id="A0A699ZRJ6"/>
<evidence type="ECO:0000313" key="2">
    <source>
        <dbReference type="Proteomes" id="UP000485058"/>
    </source>
</evidence>
<accession>A0A699ZRJ6</accession>
<gene>
    <name evidence="1" type="ORF">HaLaN_18263</name>
</gene>
<sequence length="385" mass="41320">MYGMLPSFSWGVPPPTGQATSHTKPVDSLITVSTHNGINSGTVAKTVAKSTGRVMLVASALQKGIAPTVPGAVLVPCGADLCTGQQGLQVVHSLGRFPPPANISIRKNSQPTILAHISSRFVLRLRSFPSAMAAHGGAVAPEHLVDDAPSEAASWTQRVKKKTHNVADLLNKLKASKAVRKDYRAMVDLKLKKVIIACVLCWTTVSCSNMTTGQCQHDDRCFKRAAAVPTPTISGKHNSSPNSFFALFVATSGVPYAVCKNKWLKRALTALGADTLSPKRLKTTLDKGAKKTAQFYADMHESLAMKVTCGDPKLLLGVIMDSPSTNRAALRLLERKYHSWICMTCCVHAMNLICKDLANENKTESKHTAVGGFLKQASCRAPGTY</sequence>
<evidence type="ECO:0008006" key="3">
    <source>
        <dbReference type="Google" id="ProtNLM"/>
    </source>
</evidence>
<proteinExistence type="predicted"/>
<comment type="caution">
    <text evidence="1">The sequence shown here is derived from an EMBL/GenBank/DDBJ whole genome shotgun (WGS) entry which is preliminary data.</text>
</comment>
<keyword evidence="2" id="KW-1185">Reference proteome</keyword>
<reference evidence="1 2" key="1">
    <citation type="submission" date="2020-02" db="EMBL/GenBank/DDBJ databases">
        <title>Draft genome sequence of Haematococcus lacustris strain NIES-144.</title>
        <authorList>
            <person name="Morimoto D."/>
            <person name="Nakagawa S."/>
            <person name="Yoshida T."/>
            <person name="Sawayama S."/>
        </authorList>
    </citation>
    <scope>NUCLEOTIDE SEQUENCE [LARGE SCALE GENOMIC DNA]</scope>
    <source>
        <strain evidence="1 2">NIES-144</strain>
    </source>
</reference>
<evidence type="ECO:0000313" key="1">
    <source>
        <dbReference type="EMBL" id="GFH21038.1"/>
    </source>
</evidence>
<protein>
    <recommendedName>
        <fullName evidence="3">DUF659 domain-containing protein</fullName>
    </recommendedName>
</protein>
<organism evidence="1 2">
    <name type="scientific">Haematococcus lacustris</name>
    <name type="common">Green alga</name>
    <name type="synonym">Haematococcus pluvialis</name>
    <dbReference type="NCBI Taxonomy" id="44745"/>
    <lineage>
        <taxon>Eukaryota</taxon>
        <taxon>Viridiplantae</taxon>
        <taxon>Chlorophyta</taxon>
        <taxon>core chlorophytes</taxon>
        <taxon>Chlorophyceae</taxon>
        <taxon>CS clade</taxon>
        <taxon>Chlamydomonadales</taxon>
        <taxon>Haematococcaceae</taxon>
        <taxon>Haematococcus</taxon>
    </lineage>
</organism>
<name>A0A699ZRJ6_HAELA</name>
<dbReference type="Proteomes" id="UP000485058">
    <property type="component" value="Unassembled WGS sequence"/>
</dbReference>
<dbReference type="EMBL" id="BLLF01001750">
    <property type="protein sequence ID" value="GFH21038.1"/>
    <property type="molecule type" value="Genomic_DNA"/>
</dbReference>